<name>A0A813H3S2_POLGL</name>
<feature type="non-terminal residue" evidence="1">
    <location>
        <position position="1"/>
    </location>
</feature>
<protein>
    <recommendedName>
        <fullName evidence="3">BTB domain-containing protein</fullName>
    </recommendedName>
</protein>
<organism evidence="1 2">
    <name type="scientific">Polarella glacialis</name>
    <name type="common">Dinoflagellate</name>
    <dbReference type="NCBI Taxonomy" id="89957"/>
    <lineage>
        <taxon>Eukaryota</taxon>
        <taxon>Sar</taxon>
        <taxon>Alveolata</taxon>
        <taxon>Dinophyceae</taxon>
        <taxon>Suessiales</taxon>
        <taxon>Suessiaceae</taxon>
        <taxon>Polarella</taxon>
    </lineage>
</organism>
<dbReference type="AlphaFoldDB" id="A0A813H3S2"/>
<accession>A0A813H3S2</accession>
<evidence type="ECO:0008006" key="3">
    <source>
        <dbReference type="Google" id="ProtNLM"/>
    </source>
</evidence>
<comment type="caution">
    <text evidence="1">The sequence shown here is derived from an EMBL/GenBank/DDBJ whole genome shotgun (WGS) entry which is preliminary data.</text>
</comment>
<gene>
    <name evidence="1" type="ORF">PGLA2088_LOCUS1186</name>
</gene>
<sequence length="293" mass="32439">VLAHRVVLASPEDGSYFSAALRWAVGSTVVMSQGLSQEALTNLLRLRYGAEDVDVGCILEARHFAELFDWPAVRKRLEARLEQLLADSGAIDGESLLAVVTHAEESASMPAHLKAAALAAAVRHWSKVVQASEGAAAAVGSGSGLSSERKAELGTLSKVRHRDGHVCGSLEEYLHAAADDLSMWEREMAVDAPQTARRQVELAWQHWHQILFEYGHIFGAANAENWREKVRCQRETLRDERLRKRGAAMKLPEGKVWFEASLDWREVPSNGICPGGLEYRCDMQTSRNYARLP</sequence>
<evidence type="ECO:0000313" key="1">
    <source>
        <dbReference type="EMBL" id="CAE8632383.1"/>
    </source>
</evidence>
<reference evidence="1" key="1">
    <citation type="submission" date="2021-02" db="EMBL/GenBank/DDBJ databases">
        <authorList>
            <person name="Dougan E. K."/>
            <person name="Rhodes N."/>
            <person name="Thang M."/>
            <person name="Chan C."/>
        </authorList>
    </citation>
    <scope>NUCLEOTIDE SEQUENCE</scope>
</reference>
<dbReference type="EMBL" id="CAJNNW010000896">
    <property type="protein sequence ID" value="CAE8632383.1"/>
    <property type="molecule type" value="Genomic_DNA"/>
</dbReference>
<evidence type="ECO:0000313" key="2">
    <source>
        <dbReference type="Proteomes" id="UP000626109"/>
    </source>
</evidence>
<dbReference type="Proteomes" id="UP000626109">
    <property type="component" value="Unassembled WGS sequence"/>
</dbReference>
<proteinExistence type="predicted"/>